<dbReference type="SUPFAM" id="SSF52540">
    <property type="entry name" value="P-loop containing nucleoside triphosphate hydrolases"/>
    <property type="match status" value="1"/>
</dbReference>
<dbReference type="InterPro" id="IPR050755">
    <property type="entry name" value="TRAFAC_YlqF/YawG_RiboMat"/>
</dbReference>
<evidence type="ECO:0000259" key="5">
    <source>
        <dbReference type="PROSITE" id="PS51721"/>
    </source>
</evidence>
<dbReference type="GO" id="GO:0005525">
    <property type="term" value="F:GTP binding"/>
    <property type="evidence" value="ECO:0007669"/>
    <property type="project" value="UniProtKB-KW"/>
</dbReference>
<protein>
    <submittedName>
        <fullName evidence="6">Guanine nucleotide-binding protein-like 3 homolog (Trinotate prediction)</fullName>
    </submittedName>
</protein>
<proteinExistence type="predicted"/>
<name>A0A6G3MDQ7_HENSL</name>
<dbReference type="InterPro" id="IPR030378">
    <property type="entry name" value="G_CP_dom"/>
</dbReference>
<dbReference type="InterPro" id="IPR006073">
    <property type="entry name" value="GTP-bd"/>
</dbReference>
<dbReference type="PROSITE" id="PS51721">
    <property type="entry name" value="G_CP"/>
    <property type="match status" value="1"/>
</dbReference>
<dbReference type="InterPro" id="IPR023179">
    <property type="entry name" value="GTP-bd_ortho_bundle_sf"/>
</dbReference>
<dbReference type="Pfam" id="PF01926">
    <property type="entry name" value="MMR_HSR1"/>
    <property type="match status" value="1"/>
</dbReference>
<dbReference type="PANTHER" id="PTHR11089:SF30">
    <property type="entry name" value="GUANINE NUCLEOTIDE-BINDING PROTEIN-LIKE 3 HOMOLOG"/>
    <property type="match status" value="1"/>
</dbReference>
<evidence type="ECO:0000313" key="6">
    <source>
        <dbReference type="EMBL" id="NDJ92162.1"/>
    </source>
</evidence>
<dbReference type="EMBL" id="GHBP01000159">
    <property type="protein sequence ID" value="NDJ92162.1"/>
    <property type="molecule type" value="Transcribed_RNA"/>
</dbReference>
<dbReference type="Pfam" id="PF08701">
    <property type="entry name" value="GN3L_Grn1"/>
    <property type="match status" value="1"/>
</dbReference>
<evidence type="ECO:0000256" key="3">
    <source>
        <dbReference type="ARBA" id="ARBA00023134"/>
    </source>
</evidence>
<dbReference type="Gene3D" id="3.40.50.300">
    <property type="entry name" value="P-loop containing nucleotide triphosphate hydrolases"/>
    <property type="match status" value="1"/>
</dbReference>
<dbReference type="GO" id="GO:0005730">
    <property type="term" value="C:nucleolus"/>
    <property type="evidence" value="ECO:0007669"/>
    <property type="project" value="UniProtKB-ARBA"/>
</dbReference>
<accession>A0A6G3MDQ7</accession>
<sequence length="438" mass="49847">MSKKPISKRLKCRKKYKILRKIREHKRKLKKMPKQKIIRKDPGIPNSYPFKLEMLQNLAKEHEREKLIIKESRSLSLKEFAEKAKEKLEDYNETTSKNMEIDDGNINYRENSLKSFSKDFYNVIDTADIIIHVLDARDPIGTRSKLVETELLSRGSNKNLILLLNKIDLIPKNIIFSWIKHLNNFYPTVAFKSCSQKKNSNFRKNIDITEMKNSALRSSKICIGANTLLNLIKNISNSPTTVVGVVGFPNVGKSSVINSLKKASVCNVGCLPGITRAAQEVKLSNTLTILDSPGVIFPDKVDHLEPVTIITSCIMNQQISRPLDAIMSIYGCCDQEQLRNILELPNFDNFDTFISLVARRFGKLKKRAIPDLNAAAKMLLKYWTSGKILYYTEPPSINDSISTAIAPQWKSKFNLDPLPEDELNMIQGLYIIDSLRSI</sequence>
<dbReference type="AlphaFoldDB" id="A0A6G3MDQ7"/>
<dbReference type="PANTHER" id="PTHR11089">
    <property type="entry name" value="GTP-BINDING PROTEIN-RELATED"/>
    <property type="match status" value="1"/>
</dbReference>
<keyword evidence="2" id="KW-0547">Nucleotide-binding</keyword>
<evidence type="ECO:0000256" key="1">
    <source>
        <dbReference type="ARBA" id="ARBA00004123"/>
    </source>
</evidence>
<reference evidence="6" key="1">
    <citation type="submission" date="2018-11" db="EMBL/GenBank/DDBJ databases">
        <title>Henneguya salminicola genome and transcriptome.</title>
        <authorList>
            <person name="Yahalomi D."/>
            <person name="Atkinson S.D."/>
            <person name="Neuhof M."/>
            <person name="Chang E.S."/>
            <person name="Philippe H."/>
            <person name="Cartwright P."/>
            <person name="Bartholomew J.L."/>
            <person name="Huchon D."/>
        </authorList>
    </citation>
    <scope>NUCLEOTIDE SEQUENCE</scope>
    <source>
        <strain evidence="6">Hz1</strain>
        <tissue evidence="6">Whole</tissue>
    </source>
</reference>
<dbReference type="InterPro" id="IPR014813">
    <property type="entry name" value="Gnl3_N_dom"/>
</dbReference>
<dbReference type="InterPro" id="IPR027417">
    <property type="entry name" value="P-loop_NTPase"/>
</dbReference>
<evidence type="ECO:0000256" key="4">
    <source>
        <dbReference type="ARBA" id="ARBA00023242"/>
    </source>
</evidence>
<comment type="subcellular location">
    <subcellularLocation>
        <location evidence="1">Nucleus</location>
    </subcellularLocation>
</comment>
<keyword evidence="3" id="KW-0342">GTP-binding</keyword>
<feature type="domain" description="CP-type G" evidence="5">
    <location>
        <begin position="117"/>
        <end position="298"/>
    </location>
</feature>
<keyword evidence="4" id="KW-0539">Nucleus</keyword>
<organism evidence="6">
    <name type="scientific">Henneguya salminicola</name>
    <name type="common">Myxosporean</name>
    <dbReference type="NCBI Taxonomy" id="69463"/>
    <lineage>
        <taxon>Eukaryota</taxon>
        <taxon>Metazoa</taxon>
        <taxon>Cnidaria</taxon>
        <taxon>Myxozoa</taxon>
        <taxon>Myxosporea</taxon>
        <taxon>Bivalvulida</taxon>
        <taxon>Platysporina</taxon>
        <taxon>Myxobolidae</taxon>
        <taxon>Henneguya</taxon>
    </lineage>
</organism>
<evidence type="ECO:0000256" key="2">
    <source>
        <dbReference type="ARBA" id="ARBA00022741"/>
    </source>
</evidence>
<dbReference type="CDD" id="cd04178">
    <property type="entry name" value="Nucleostemin_like"/>
    <property type="match status" value="1"/>
</dbReference>
<dbReference type="Gene3D" id="1.10.1580.10">
    <property type="match status" value="1"/>
</dbReference>
<dbReference type="CDD" id="cd00882">
    <property type="entry name" value="Ras_like_GTPase"/>
    <property type="match status" value="1"/>
</dbReference>